<feature type="transmembrane region" description="Helical" evidence="2">
    <location>
        <begin position="94"/>
        <end position="112"/>
    </location>
</feature>
<keyword evidence="2" id="KW-0812">Transmembrane</keyword>
<dbReference type="Pfam" id="PF03419">
    <property type="entry name" value="Peptidase_U4"/>
    <property type="match status" value="1"/>
</dbReference>
<feature type="compositionally biased region" description="Polar residues" evidence="1">
    <location>
        <begin position="280"/>
        <end position="292"/>
    </location>
</feature>
<protein>
    <recommendedName>
        <fullName evidence="5">Sigma-E processing peptidase SpoIIGA</fullName>
    </recommendedName>
</protein>
<evidence type="ECO:0000256" key="1">
    <source>
        <dbReference type="SAM" id="MobiDB-lite"/>
    </source>
</evidence>
<evidence type="ECO:0000313" key="3">
    <source>
        <dbReference type="EMBL" id="MST57021.1"/>
    </source>
</evidence>
<dbReference type="AlphaFoldDB" id="A0A6L5YFG1"/>
<keyword evidence="4" id="KW-1185">Reference proteome</keyword>
<keyword evidence="2" id="KW-1133">Transmembrane helix</keyword>
<evidence type="ECO:0000313" key="4">
    <source>
        <dbReference type="Proteomes" id="UP000476055"/>
    </source>
</evidence>
<keyword evidence="2" id="KW-0472">Membrane</keyword>
<gene>
    <name evidence="3" type="ORF">FYJ59_01950</name>
</gene>
<name>A0A6L5YFG1_9FIRM</name>
<sequence length="323" mass="36324">MHYELYLDSIFLLHFGMNLLLLIMVDHSTCRTATWYRLLWGAGIGAVCYLLPFLWKGAALLKLLLCMLPGTLLMLVVTFRIRNWRSLWSYFRKQMYDTFLLGGILVAVLRGIPAGIQYVPGIVLALGLGALTVQLLLWRYRRETELGTHCEVVLRGTEQTLCIAAIVDSGNTLTEPMSGAPVSVLDVETFQTLWPEGLPDFRVIPYHSVGKKNGILYGYRIPQMKIRIHGVEKICSDVWLAVSEEEIAGREIPMLLHPALLKKTGKAGRSNYDLKDSNTRENAIQDDSQRTVSAAAERRYSLHRRRRGPATAASHRSGEPGDQ</sequence>
<dbReference type="InterPro" id="IPR005081">
    <property type="entry name" value="SpoIIGA"/>
</dbReference>
<proteinExistence type="predicted"/>
<dbReference type="EMBL" id="VUMU01000002">
    <property type="protein sequence ID" value="MST57021.1"/>
    <property type="molecule type" value="Genomic_DNA"/>
</dbReference>
<accession>A0A6L5YFG1</accession>
<feature type="transmembrane region" description="Helical" evidence="2">
    <location>
        <begin position="61"/>
        <end position="82"/>
    </location>
</feature>
<dbReference type="Proteomes" id="UP000476055">
    <property type="component" value="Unassembled WGS sequence"/>
</dbReference>
<dbReference type="GO" id="GO:0006508">
    <property type="term" value="P:proteolysis"/>
    <property type="evidence" value="ECO:0007669"/>
    <property type="project" value="InterPro"/>
</dbReference>
<dbReference type="GO" id="GO:0004190">
    <property type="term" value="F:aspartic-type endopeptidase activity"/>
    <property type="evidence" value="ECO:0007669"/>
    <property type="project" value="InterPro"/>
</dbReference>
<dbReference type="GO" id="GO:0030436">
    <property type="term" value="P:asexual sporulation"/>
    <property type="evidence" value="ECO:0007669"/>
    <property type="project" value="InterPro"/>
</dbReference>
<reference evidence="3 4" key="1">
    <citation type="submission" date="2019-08" db="EMBL/GenBank/DDBJ databases">
        <title>In-depth cultivation of the pig gut microbiome towards novel bacterial diversity and tailored functional studies.</title>
        <authorList>
            <person name="Wylensek D."/>
            <person name="Hitch T.C.A."/>
            <person name="Clavel T."/>
        </authorList>
    </citation>
    <scope>NUCLEOTIDE SEQUENCE [LARGE SCALE GENOMIC DNA]</scope>
    <source>
        <strain evidence="3 4">WCA3-601-WT-6H</strain>
    </source>
</reference>
<organism evidence="3 4">
    <name type="scientific">Waltera intestinalis</name>
    <dbReference type="NCBI Taxonomy" id="2606635"/>
    <lineage>
        <taxon>Bacteria</taxon>
        <taxon>Bacillati</taxon>
        <taxon>Bacillota</taxon>
        <taxon>Clostridia</taxon>
        <taxon>Lachnospirales</taxon>
        <taxon>Lachnospiraceae</taxon>
        <taxon>Waltera</taxon>
    </lineage>
</organism>
<feature type="transmembrane region" description="Helical" evidence="2">
    <location>
        <begin position="118"/>
        <end position="138"/>
    </location>
</feature>
<evidence type="ECO:0008006" key="5">
    <source>
        <dbReference type="Google" id="ProtNLM"/>
    </source>
</evidence>
<comment type="caution">
    <text evidence="3">The sequence shown here is derived from an EMBL/GenBank/DDBJ whole genome shotgun (WGS) entry which is preliminary data.</text>
</comment>
<dbReference type="RefSeq" id="WP_154495059.1">
    <property type="nucleotide sequence ID" value="NZ_VUMU01000002.1"/>
</dbReference>
<evidence type="ECO:0000256" key="2">
    <source>
        <dbReference type="SAM" id="Phobius"/>
    </source>
</evidence>
<feature type="transmembrane region" description="Helical" evidence="2">
    <location>
        <begin position="6"/>
        <end position="25"/>
    </location>
</feature>
<feature type="transmembrane region" description="Helical" evidence="2">
    <location>
        <begin position="37"/>
        <end position="55"/>
    </location>
</feature>
<feature type="region of interest" description="Disordered" evidence="1">
    <location>
        <begin position="268"/>
        <end position="323"/>
    </location>
</feature>